<dbReference type="OrthoDB" id="4070369at2759"/>
<evidence type="ECO:0000313" key="2">
    <source>
        <dbReference type="Proteomes" id="UP000750334"/>
    </source>
</evidence>
<evidence type="ECO:0000313" key="1">
    <source>
        <dbReference type="EMBL" id="KAG0668172.1"/>
    </source>
</evidence>
<keyword evidence="2" id="KW-1185">Reference proteome</keyword>
<name>A0A9P6WAB2_MAUEX</name>
<accession>A0A9P6WAB2</accession>
<protein>
    <submittedName>
        <fullName evidence="1">Uncharacterized protein</fullName>
    </submittedName>
</protein>
<gene>
    <name evidence="1" type="ORF">C6P45_004962</name>
</gene>
<proteinExistence type="predicted"/>
<dbReference type="AlphaFoldDB" id="A0A9P6WAB2"/>
<dbReference type="Proteomes" id="UP000750334">
    <property type="component" value="Unassembled WGS sequence"/>
</dbReference>
<dbReference type="EMBL" id="PUHR01000077">
    <property type="protein sequence ID" value="KAG0668172.1"/>
    <property type="molecule type" value="Genomic_DNA"/>
</dbReference>
<reference evidence="1 2" key="1">
    <citation type="submission" date="2020-11" db="EMBL/GenBank/DDBJ databases">
        <title>Kefir isolates.</title>
        <authorList>
            <person name="Marcisauskas S."/>
            <person name="Kim Y."/>
            <person name="Blasche S."/>
        </authorList>
    </citation>
    <scope>NUCLEOTIDE SEQUENCE [LARGE SCALE GENOMIC DNA]</scope>
    <source>
        <strain evidence="1 2">OG2</strain>
    </source>
</reference>
<comment type="caution">
    <text evidence="1">The sequence shown here is derived from an EMBL/GenBank/DDBJ whole genome shotgun (WGS) entry which is preliminary data.</text>
</comment>
<sequence>MLFWNTLRKSSNKNYTCWVCLEQEEIKDKETKFNWIKHGCGCNLQIHKICYLKYLNNLMEGTYVEEIQFNRLSEGPKLFIYDVREIQLFNLIDKNKRRPKDMNRFIKMIPESIRNIVSFYLHVVKMPFIVFNSQPLEAIFTDRFQRGAQDFPNIPEEKCPQCKKEFFPGPTNFIKGSSKILSIYFKIEKLIEQLVPIGLGVALLSNPPKLLLKLGLYQLRTLFPESILRTVLNMSSTKALDVYSETFNGIHSITKFNKFIVMGLPYYLLTLVKNHNSLFDISAFIIDDFEFMYPFLFMLHLRSYEDAPLHTIKLTNNCILLTKLALYIYRGIFKRLYQRDYYKKWLKENNVTPGSNLKDRTQEFKDRNQNQVGITSRLLFKYYCSITSYADEIVRAVFIWPAFSKLFSDNVLEKLIPFFNFLPSNWFKYTSPDEVKMCMNFTSYGIMGFVYFVSNAWLSKQRIIEISKINKIVDRVIADEDDDDDVSI</sequence>
<organism evidence="1 2">
    <name type="scientific">Maudiozyma exigua</name>
    <name type="common">Yeast</name>
    <name type="synonym">Kazachstania exigua</name>
    <dbReference type="NCBI Taxonomy" id="34358"/>
    <lineage>
        <taxon>Eukaryota</taxon>
        <taxon>Fungi</taxon>
        <taxon>Dikarya</taxon>
        <taxon>Ascomycota</taxon>
        <taxon>Saccharomycotina</taxon>
        <taxon>Saccharomycetes</taxon>
        <taxon>Saccharomycetales</taxon>
        <taxon>Saccharomycetaceae</taxon>
        <taxon>Maudiozyma</taxon>
    </lineage>
</organism>